<accession>A0A951QQF4</accession>
<protein>
    <submittedName>
        <fullName evidence="1">Uncharacterized protein</fullName>
    </submittedName>
</protein>
<dbReference type="EMBL" id="JAHHGZ010000019">
    <property type="protein sequence ID" value="MBW4669262.1"/>
    <property type="molecule type" value="Genomic_DNA"/>
</dbReference>
<name>A0A951QQF4_9CYAN</name>
<evidence type="ECO:0000313" key="2">
    <source>
        <dbReference type="Proteomes" id="UP000729701"/>
    </source>
</evidence>
<sequence>MITFDEPQPPFHEAKPQPGETLRHLAMEVQRQPVLSPQRQRGLTKLVQEIWKQPTIGILKGNFKSKYWSLSSGLYEDLFNEALQETLAAISRYIDSYDSQRSSFINWTCGILSNKFSDAHNKYSKRGIKFIPKPKLNNGKNYKQGQVISLDDLEEFVADSLMFQQISEFEENIGSDCDLLRELLINDPDNVFKTAYVKDKPHANFQYIAIAIYVEGKNMQQLSVELGITYSTLDSFFKRRLKKLETYFLQHLQA</sequence>
<gene>
    <name evidence="1" type="ORF">KME60_18030</name>
</gene>
<evidence type="ECO:0000313" key="1">
    <source>
        <dbReference type="EMBL" id="MBW4669262.1"/>
    </source>
</evidence>
<organism evidence="1 2">
    <name type="scientific">Cyanomargarita calcarea GSE-NOS-MK-12-04C</name>
    <dbReference type="NCBI Taxonomy" id="2839659"/>
    <lineage>
        <taxon>Bacteria</taxon>
        <taxon>Bacillati</taxon>
        <taxon>Cyanobacteriota</taxon>
        <taxon>Cyanophyceae</taxon>
        <taxon>Nostocales</taxon>
        <taxon>Cyanomargaritaceae</taxon>
        <taxon>Cyanomargarita</taxon>
    </lineage>
</organism>
<reference evidence="1" key="1">
    <citation type="submission" date="2021-05" db="EMBL/GenBank/DDBJ databases">
        <authorList>
            <person name="Pietrasiak N."/>
            <person name="Ward R."/>
            <person name="Stajich J.E."/>
            <person name="Kurbessoian T."/>
        </authorList>
    </citation>
    <scope>NUCLEOTIDE SEQUENCE</scope>
    <source>
        <strain evidence="1">GSE-NOS-MK-12-04C</strain>
    </source>
</reference>
<reference evidence="1" key="2">
    <citation type="journal article" date="2022" name="Microbiol. Resour. Announc.">
        <title>Metagenome Sequencing to Explore Phylogenomics of Terrestrial Cyanobacteria.</title>
        <authorList>
            <person name="Ward R.D."/>
            <person name="Stajich J.E."/>
            <person name="Johansen J.R."/>
            <person name="Huntemann M."/>
            <person name="Clum A."/>
            <person name="Foster B."/>
            <person name="Foster B."/>
            <person name="Roux S."/>
            <person name="Palaniappan K."/>
            <person name="Varghese N."/>
            <person name="Mukherjee S."/>
            <person name="Reddy T.B.K."/>
            <person name="Daum C."/>
            <person name="Copeland A."/>
            <person name="Chen I.A."/>
            <person name="Ivanova N.N."/>
            <person name="Kyrpides N.C."/>
            <person name="Shapiro N."/>
            <person name="Eloe-Fadrosh E.A."/>
            <person name="Pietrasiak N."/>
        </authorList>
    </citation>
    <scope>NUCLEOTIDE SEQUENCE</scope>
    <source>
        <strain evidence="1">GSE-NOS-MK-12-04C</strain>
    </source>
</reference>
<comment type="caution">
    <text evidence="1">The sequence shown here is derived from an EMBL/GenBank/DDBJ whole genome shotgun (WGS) entry which is preliminary data.</text>
</comment>
<dbReference type="AlphaFoldDB" id="A0A951QQF4"/>
<proteinExistence type="predicted"/>
<dbReference type="Proteomes" id="UP000729701">
    <property type="component" value="Unassembled WGS sequence"/>
</dbReference>